<dbReference type="EMBL" id="JBHSOD010000079">
    <property type="protein sequence ID" value="MFC5890349.1"/>
    <property type="molecule type" value="Genomic_DNA"/>
</dbReference>
<evidence type="ECO:0000256" key="1">
    <source>
        <dbReference type="SAM" id="MobiDB-lite"/>
    </source>
</evidence>
<reference evidence="3" key="1">
    <citation type="journal article" date="2019" name="Int. J. Syst. Evol. Microbiol.">
        <title>The Global Catalogue of Microorganisms (GCM) 10K type strain sequencing project: providing services to taxonomists for standard genome sequencing and annotation.</title>
        <authorList>
            <consortium name="The Broad Institute Genomics Platform"/>
            <consortium name="The Broad Institute Genome Sequencing Center for Infectious Disease"/>
            <person name="Wu L."/>
            <person name="Ma J."/>
        </authorList>
    </citation>
    <scope>NUCLEOTIDE SEQUENCE [LARGE SCALE GENOMIC DNA]</scope>
    <source>
        <strain evidence="3">CGMCC 4.1469</strain>
    </source>
</reference>
<keyword evidence="3" id="KW-1185">Reference proteome</keyword>
<organism evidence="2 3">
    <name type="scientific">Kitasatospora aburaviensis</name>
    <dbReference type="NCBI Taxonomy" id="67265"/>
    <lineage>
        <taxon>Bacteria</taxon>
        <taxon>Bacillati</taxon>
        <taxon>Actinomycetota</taxon>
        <taxon>Actinomycetes</taxon>
        <taxon>Kitasatosporales</taxon>
        <taxon>Streptomycetaceae</taxon>
        <taxon>Kitasatospora</taxon>
    </lineage>
</organism>
<feature type="compositionally biased region" description="Low complexity" evidence="1">
    <location>
        <begin position="108"/>
        <end position="117"/>
    </location>
</feature>
<protein>
    <submittedName>
        <fullName evidence="2">Uncharacterized protein</fullName>
    </submittedName>
</protein>
<dbReference type="RefSeq" id="WP_345328605.1">
    <property type="nucleotide sequence ID" value="NZ_BAAAVH010000038.1"/>
</dbReference>
<gene>
    <name evidence="2" type="ORF">ACFP0N_35885</name>
</gene>
<evidence type="ECO:0000313" key="3">
    <source>
        <dbReference type="Proteomes" id="UP001596067"/>
    </source>
</evidence>
<comment type="caution">
    <text evidence="2">The sequence shown here is derived from an EMBL/GenBank/DDBJ whole genome shotgun (WGS) entry which is preliminary data.</text>
</comment>
<dbReference type="Proteomes" id="UP001596067">
    <property type="component" value="Unassembled WGS sequence"/>
</dbReference>
<evidence type="ECO:0000313" key="2">
    <source>
        <dbReference type="EMBL" id="MFC5890349.1"/>
    </source>
</evidence>
<feature type="region of interest" description="Disordered" evidence="1">
    <location>
        <begin position="108"/>
        <end position="144"/>
    </location>
</feature>
<proteinExistence type="predicted"/>
<accession>A0ABW1FBP1</accession>
<name>A0ABW1FBP1_9ACTN</name>
<feature type="compositionally biased region" description="Basic and acidic residues" evidence="1">
    <location>
        <begin position="133"/>
        <end position="144"/>
    </location>
</feature>
<sequence>MSTWWERRRNARLAELAYTLELFGAEPVEDPGVGELARTAEALAADYRSSDRGPAVHRTGDLLEQAATALHTADHLRGALIPAINHHLRCAATILARARACLQTLSSPTAAAGAVPPAADPDRGSPGPSAPRVENRSRPEGSPS</sequence>